<accession>A0A2N0SYD8</accession>
<evidence type="ECO:0000313" key="2">
    <source>
        <dbReference type="Proteomes" id="UP000232654"/>
    </source>
</evidence>
<dbReference type="AlphaFoldDB" id="A0A2N0SYD8"/>
<name>A0A2N0SYD8_BIFLN</name>
<dbReference type="Proteomes" id="UP000232654">
    <property type="component" value="Unassembled WGS sequence"/>
</dbReference>
<reference evidence="1 2" key="1">
    <citation type="submission" date="2017-12" db="EMBL/GenBank/DDBJ databases">
        <title>Bifidobacterium longum APC/DPC strains.</title>
        <authorList>
            <person name="Arboleya S."/>
        </authorList>
    </citation>
    <scope>NUCLEOTIDE SEQUENCE [LARGE SCALE GENOMIC DNA]</scope>
    <source>
        <strain evidence="1 2">APC1503</strain>
    </source>
</reference>
<dbReference type="EMBL" id="PJDT01000033">
    <property type="protein sequence ID" value="PKC86769.1"/>
    <property type="molecule type" value="Genomic_DNA"/>
</dbReference>
<sequence length="126" mass="14239">MNIAYSRYLQNALEHSTLTDEEKQGAHAFLKFLSTYKPTGLNVREPDFYGYGDAFGQYGVTYFDKQTLEDHGIDPDELDAIQFDQLMTCWAEEAHDMLGSDVCDIIPDSLDNAIQALGFDRESIEA</sequence>
<dbReference type="RefSeq" id="WP_101011429.1">
    <property type="nucleotide sequence ID" value="NZ_PJDT01000033.1"/>
</dbReference>
<protein>
    <submittedName>
        <fullName evidence="1">Uncharacterized protein</fullName>
    </submittedName>
</protein>
<evidence type="ECO:0000313" key="1">
    <source>
        <dbReference type="EMBL" id="PKC86769.1"/>
    </source>
</evidence>
<comment type="caution">
    <text evidence="1">The sequence shown here is derived from an EMBL/GenBank/DDBJ whole genome shotgun (WGS) entry which is preliminary data.</text>
</comment>
<gene>
    <name evidence="1" type="ORF">APC1503_2120</name>
</gene>
<organism evidence="1 2">
    <name type="scientific">Bifidobacterium longum</name>
    <dbReference type="NCBI Taxonomy" id="216816"/>
    <lineage>
        <taxon>Bacteria</taxon>
        <taxon>Bacillati</taxon>
        <taxon>Actinomycetota</taxon>
        <taxon>Actinomycetes</taxon>
        <taxon>Bifidobacteriales</taxon>
        <taxon>Bifidobacteriaceae</taxon>
        <taxon>Bifidobacterium</taxon>
    </lineage>
</organism>
<proteinExistence type="predicted"/>